<keyword evidence="5" id="KW-0067">ATP-binding</keyword>
<keyword evidence="4 7" id="KW-0418">Kinase</keyword>
<evidence type="ECO:0000259" key="6">
    <source>
        <dbReference type="Pfam" id="PF00294"/>
    </source>
</evidence>
<dbReference type="Proteomes" id="UP000323560">
    <property type="component" value="Chromosome"/>
</dbReference>
<evidence type="ECO:0000256" key="3">
    <source>
        <dbReference type="ARBA" id="ARBA00022741"/>
    </source>
</evidence>
<keyword evidence="2" id="KW-0808">Transferase</keyword>
<dbReference type="PANTHER" id="PTHR43085">
    <property type="entry name" value="HEXOKINASE FAMILY MEMBER"/>
    <property type="match status" value="1"/>
</dbReference>
<sequence>MKILTIGELIVEITATTRGDRFLEPQPLFGPFPSGAPAIFISQVARFGVPCAMIACVGDDDFGKLNIDRLRADGVDVSAIATLPGECTGSAFVRYNTAGGRHFVFNIEKSASGRISSTPATEAAIKGSSHLHIMGTALSVAATRDMVLHAMARIKAHGGTVSFDPNVRPELLRDRSAEATMRRVLAETDIFLPSGDELFTFVDAPNEEEAVRALHQAGVGVVVVKRGAEGATLFDAAGRYDVAPIAVEEVDPTGAGDCFGAAFVGAWLSGFRREAALAYANAAGAACVTRVGPMEGALTRAELDGFLHHAAGIGAL</sequence>
<dbReference type="EMBL" id="CP043043">
    <property type="protein sequence ID" value="QEH95261.1"/>
    <property type="molecule type" value="Genomic_DNA"/>
</dbReference>
<dbReference type="InterPro" id="IPR050306">
    <property type="entry name" value="PfkB_Carbo_kinase"/>
</dbReference>
<dbReference type="Pfam" id="PF00294">
    <property type="entry name" value="PfkB"/>
    <property type="match status" value="1"/>
</dbReference>
<dbReference type="InterPro" id="IPR002173">
    <property type="entry name" value="Carboh/pur_kinase_PfkB_CS"/>
</dbReference>
<name>A0AAP9EQ69_GLUTH</name>
<evidence type="ECO:0000313" key="7">
    <source>
        <dbReference type="EMBL" id="QEH95261.1"/>
    </source>
</evidence>
<comment type="similarity">
    <text evidence="1">Belongs to the carbohydrate kinase PfkB family.</text>
</comment>
<protein>
    <submittedName>
        <fullName evidence="7">Sugar kinase</fullName>
    </submittedName>
</protein>
<accession>A0AAP9EQ69</accession>
<dbReference type="KEGG" id="gti:FXF46_02520"/>
<dbReference type="AlphaFoldDB" id="A0AAP9EQ69"/>
<evidence type="ECO:0000256" key="4">
    <source>
        <dbReference type="ARBA" id="ARBA00022777"/>
    </source>
</evidence>
<dbReference type="PANTHER" id="PTHR43085:SF1">
    <property type="entry name" value="PSEUDOURIDINE KINASE-RELATED"/>
    <property type="match status" value="1"/>
</dbReference>
<evidence type="ECO:0000313" key="8">
    <source>
        <dbReference type="Proteomes" id="UP000323560"/>
    </source>
</evidence>
<dbReference type="SUPFAM" id="SSF53613">
    <property type="entry name" value="Ribokinase-like"/>
    <property type="match status" value="1"/>
</dbReference>
<dbReference type="CDD" id="cd01166">
    <property type="entry name" value="KdgK"/>
    <property type="match status" value="1"/>
</dbReference>
<feature type="domain" description="Carbohydrate kinase PfkB" evidence="6">
    <location>
        <begin position="2"/>
        <end position="296"/>
    </location>
</feature>
<evidence type="ECO:0000256" key="5">
    <source>
        <dbReference type="ARBA" id="ARBA00022840"/>
    </source>
</evidence>
<reference evidence="7 8" key="1">
    <citation type="submission" date="2019-08" db="EMBL/GenBank/DDBJ databases">
        <title>Gluconobacter frateurii HD924 genome.</title>
        <authorList>
            <person name="Liu Y."/>
            <person name="Zhang P."/>
        </authorList>
    </citation>
    <scope>NUCLEOTIDE SEQUENCE [LARGE SCALE GENOMIC DNA]</scope>
    <source>
        <strain evidence="7 8">HD924</strain>
    </source>
</reference>
<organism evidence="7 8">
    <name type="scientific">Gluconobacter thailandicus</name>
    <dbReference type="NCBI Taxonomy" id="257438"/>
    <lineage>
        <taxon>Bacteria</taxon>
        <taxon>Pseudomonadati</taxon>
        <taxon>Pseudomonadota</taxon>
        <taxon>Alphaproteobacteria</taxon>
        <taxon>Acetobacterales</taxon>
        <taxon>Acetobacteraceae</taxon>
        <taxon>Gluconobacter</taxon>
    </lineage>
</organism>
<dbReference type="PROSITE" id="PS00584">
    <property type="entry name" value="PFKB_KINASES_2"/>
    <property type="match status" value="1"/>
</dbReference>
<evidence type="ECO:0000256" key="2">
    <source>
        <dbReference type="ARBA" id="ARBA00022679"/>
    </source>
</evidence>
<dbReference type="Gene3D" id="3.40.1190.20">
    <property type="match status" value="1"/>
</dbReference>
<dbReference type="GO" id="GO:0016301">
    <property type="term" value="F:kinase activity"/>
    <property type="evidence" value="ECO:0007669"/>
    <property type="project" value="UniProtKB-KW"/>
</dbReference>
<keyword evidence="3" id="KW-0547">Nucleotide-binding</keyword>
<dbReference type="RefSeq" id="WP_148619451.1">
    <property type="nucleotide sequence ID" value="NZ_CP043043.1"/>
</dbReference>
<dbReference type="InterPro" id="IPR011611">
    <property type="entry name" value="PfkB_dom"/>
</dbReference>
<dbReference type="GO" id="GO:0005524">
    <property type="term" value="F:ATP binding"/>
    <property type="evidence" value="ECO:0007669"/>
    <property type="project" value="UniProtKB-KW"/>
</dbReference>
<dbReference type="InterPro" id="IPR029056">
    <property type="entry name" value="Ribokinase-like"/>
</dbReference>
<proteinExistence type="inferred from homology"/>
<gene>
    <name evidence="7" type="ORF">FXF46_02520</name>
</gene>
<evidence type="ECO:0000256" key="1">
    <source>
        <dbReference type="ARBA" id="ARBA00010688"/>
    </source>
</evidence>